<protein>
    <recommendedName>
        <fullName evidence="3">Amine oxidase domain-containing protein</fullName>
    </recommendedName>
</protein>
<dbReference type="InterPro" id="IPR036188">
    <property type="entry name" value="FAD/NAD-bd_sf"/>
</dbReference>
<dbReference type="Pfam" id="PF01593">
    <property type="entry name" value="Amino_oxidase"/>
    <property type="match status" value="1"/>
</dbReference>
<dbReference type="OrthoDB" id="68575at2759"/>
<dbReference type="VEuPathDB" id="FungiDB:JI435_081960"/>
<feature type="signal peptide" evidence="2">
    <location>
        <begin position="1"/>
        <end position="22"/>
    </location>
</feature>
<dbReference type="SUPFAM" id="SSF51905">
    <property type="entry name" value="FAD/NAD(P)-binding domain"/>
    <property type="match status" value="1"/>
</dbReference>
<evidence type="ECO:0000256" key="2">
    <source>
        <dbReference type="SAM" id="SignalP"/>
    </source>
</evidence>
<evidence type="ECO:0000259" key="3">
    <source>
        <dbReference type="Pfam" id="PF01593"/>
    </source>
</evidence>
<proteinExistence type="predicted"/>
<dbReference type="Gene3D" id="3.30.70.1990">
    <property type="match status" value="1"/>
</dbReference>
<dbReference type="PRINTS" id="PR00411">
    <property type="entry name" value="PNDRDTASEI"/>
</dbReference>
<keyword evidence="5" id="KW-1185">Reference proteome</keyword>
<gene>
    <name evidence="4" type="ORF">JI435_081960</name>
</gene>
<feature type="chain" id="PRO_5031138068" description="Amine oxidase domain-containing protein" evidence="2">
    <location>
        <begin position="23"/>
        <end position="462"/>
    </location>
</feature>
<feature type="domain" description="Amine oxidase" evidence="3">
    <location>
        <begin position="38"/>
        <end position="380"/>
    </location>
</feature>
<dbReference type="AlphaFoldDB" id="A0A7U2HUV8"/>
<name>A0A7U2HUV8_PHANO</name>
<dbReference type="PANTHER" id="PTHR43734">
    <property type="entry name" value="PHYTOENE DESATURASE"/>
    <property type="match status" value="1"/>
</dbReference>
<accession>A0A7U2HUV8</accession>
<keyword evidence="2" id="KW-0732">Signal</keyword>
<dbReference type="PANTHER" id="PTHR43734:SF7">
    <property type="entry name" value="4,4'-DIAPONEUROSPORENE OXYGENASE"/>
    <property type="match status" value="1"/>
</dbReference>
<sequence>MVQLQRLSLLAVVPSLLSVAAAIEYDVLIVGGGSSGTHAAIRLQQLGKSVALVEKECRIGGHTNTYKDNATGTTFDYGVQVLVNTTTVRNLFDSLNIPLAPYAPGGKPVPVDFRNSVAGPSWPVVDANASAAALVKYEAILAQYQDNFFRGYNLPDPVPEDLLLPWGEFLRKHDLGALAYDGFLQFQGMGNILAQPTLYAMKLFNPMQVAARKNKTKVAEANHNMQALWDAAEQKLTSDTSAVVKCATIESIVRTSSCVTLTAHTPSGPQTLRAKKLLITVPPKLALLDQFLDLTTEETDVFSRFNNSYYWNAVVSNTGFPTGASLYNYDAAAPLGVPSLPGAYYFNPQVSDLYSVQYSSPAEMSDEEFKSDVLASVERIRSALNLAAPNSSTAVVASNNHSPFGLTVSVDEIKAGFYKKFVGLQSKTNTFWTGANWASGSSSTIWDFSEVEILPKILESLG</sequence>
<evidence type="ECO:0000256" key="1">
    <source>
        <dbReference type="ARBA" id="ARBA00023002"/>
    </source>
</evidence>
<dbReference type="Gene3D" id="1.10.405.20">
    <property type="match status" value="1"/>
</dbReference>
<dbReference type="InterPro" id="IPR002937">
    <property type="entry name" value="Amino_oxidase"/>
</dbReference>
<reference evidence="5" key="1">
    <citation type="journal article" date="2021" name="BMC Genomics">
        <title>Chromosome-level genome assembly and manually-curated proteome of model necrotroph Parastagonospora nodorum Sn15 reveals a genome-wide trove of candidate effector homologs, and redundancy of virulence-related functions within an accessory chromosome.</title>
        <authorList>
            <person name="Bertazzoni S."/>
            <person name="Jones D.A.B."/>
            <person name="Phan H.T."/>
            <person name="Tan K.-C."/>
            <person name="Hane J.K."/>
        </authorList>
    </citation>
    <scope>NUCLEOTIDE SEQUENCE [LARGE SCALE GENOMIC DNA]</scope>
    <source>
        <strain evidence="5">SN15 / ATCC MYA-4574 / FGSC 10173)</strain>
    </source>
</reference>
<organism evidence="4 5">
    <name type="scientific">Phaeosphaeria nodorum (strain SN15 / ATCC MYA-4574 / FGSC 10173)</name>
    <name type="common">Glume blotch fungus</name>
    <name type="synonym">Parastagonospora nodorum</name>
    <dbReference type="NCBI Taxonomy" id="321614"/>
    <lineage>
        <taxon>Eukaryota</taxon>
        <taxon>Fungi</taxon>
        <taxon>Dikarya</taxon>
        <taxon>Ascomycota</taxon>
        <taxon>Pezizomycotina</taxon>
        <taxon>Dothideomycetes</taxon>
        <taxon>Pleosporomycetidae</taxon>
        <taxon>Pleosporales</taxon>
        <taxon>Pleosporineae</taxon>
        <taxon>Phaeosphaeriaceae</taxon>
        <taxon>Parastagonospora</taxon>
    </lineage>
</organism>
<evidence type="ECO:0000313" key="4">
    <source>
        <dbReference type="EMBL" id="QRC92745.1"/>
    </source>
</evidence>
<dbReference type="EMBL" id="CP069024">
    <property type="protein sequence ID" value="QRC92745.1"/>
    <property type="molecule type" value="Genomic_DNA"/>
</dbReference>
<dbReference type="GO" id="GO:0016491">
    <property type="term" value="F:oxidoreductase activity"/>
    <property type="evidence" value="ECO:0007669"/>
    <property type="project" value="UniProtKB-KW"/>
</dbReference>
<dbReference type="Proteomes" id="UP000663193">
    <property type="component" value="Chromosome 2"/>
</dbReference>
<dbReference type="Gene3D" id="3.50.50.60">
    <property type="entry name" value="FAD/NAD(P)-binding domain"/>
    <property type="match status" value="1"/>
</dbReference>
<evidence type="ECO:0000313" key="5">
    <source>
        <dbReference type="Proteomes" id="UP000663193"/>
    </source>
</evidence>
<keyword evidence="1" id="KW-0560">Oxidoreductase</keyword>